<dbReference type="SUPFAM" id="SSF48652">
    <property type="entry name" value="Tetraspanin"/>
    <property type="match status" value="1"/>
</dbReference>
<feature type="transmembrane region" description="Helical" evidence="1">
    <location>
        <begin position="76"/>
        <end position="97"/>
    </location>
</feature>
<keyword evidence="1" id="KW-1133">Transmembrane helix</keyword>
<feature type="transmembrane region" description="Helical" evidence="1">
    <location>
        <begin position="169"/>
        <end position="187"/>
    </location>
</feature>
<dbReference type="VEuPathDB" id="TrichDB:TVAGG3_0379600"/>
<feature type="transmembrane region" description="Helical" evidence="1">
    <location>
        <begin position="7"/>
        <end position="28"/>
    </location>
</feature>
<reference evidence="2" key="2">
    <citation type="journal article" date="2007" name="Science">
        <title>Draft genome sequence of the sexually transmitted pathogen Trichomonas vaginalis.</title>
        <authorList>
            <person name="Carlton J.M."/>
            <person name="Hirt R.P."/>
            <person name="Silva J.C."/>
            <person name="Delcher A.L."/>
            <person name="Schatz M."/>
            <person name="Zhao Q."/>
            <person name="Wortman J.R."/>
            <person name="Bidwell S.L."/>
            <person name="Alsmark U.C.M."/>
            <person name="Besteiro S."/>
            <person name="Sicheritz-Ponten T."/>
            <person name="Noel C.J."/>
            <person name="Dacks J.B."/>
            <person name="Foster P.G."/>
            <person name="Simillion C."/>
            <person name="Van de Peer Y."/>
            <person name="Miranda-Saavedra D."/>
            <person name="Barton G.J."/>
            <person name="Westrop G.D."/>
            <person name="Mueller S."/>
            <person name="Dessi D."/>
            <person name="Fiori P.L."/>
            <person name="Ren Q."/>
            <person name="Paulsen I."/>
            <person name="Zhang H."/>
            <person name="Bastida-Corcuera F.D."/>
            <person name="Simoes-Barbosa A."/>
            <person name="Brown M.T."/>
            <person name="Hayes R.D."/>
            <person name="Mukherjee M."/>
            <person name="Okumura C.Y."/>
            <person name="Schneider R."/>
            <person name="Smith A.J."/>
            <person name="Vanacova S."/>
            <person name="Villalvazo M."/>
            <person name="Haas B.J."/>
            <person name="Pertea M."/>
            <person name="Feldblyum T.V."/>
            <person name="Utterback T.R."/>
            <person name="Shu C.L."/>
            <person name="Osoegawa K."/>
            <person name="de Jong P.J."/>
            <person name="Hrdy I."/>
            <person name="Horvathova L."/>
            <person name="Zubacova Z."/>
            <person name="Dolezal P."/>
            <person name="Malik S.B."/>
            <person name="Logsdon J.M. Jr."/>
            <person name="Henze K."/>
            <person name="Gupta A."/>
            <person name="Wang C.C."/>
            <person name="Dunne R.L."/>
            <person name="Upcroft J.A."/>
            <person name="Upcroft P."/>
            <person name="White O."/>
            <person name="Salzberg S.L."/>
            <person name="Tang P."/>
            <person name="Chiu C.-H."/>
            <person name="Lee Y.-S."/>
            <person name="Embley T.M."/>
            <person name="Coombs G.H."/>
            <person name="Mottram J.C."/>
            <person name="Tachezy J."/>
            <person name="Fraser-Liggett C.M."/>
            <person name="Johnson P.J."/>
        </authorList>
    </citation>
    <scope>NUCLEOTIDE SEQUENCE [LARGE SCALE GENOMIC DNA]</scope>
    <source>
        <strain evidence="2">G3</strain>
    </source>
</reference>
<feature type="transmembrane region" description="Helical" evidence="1">
    <location>
        <begin position="48"/>
        <end position="69"/>
    </location>
</feature>
<keyword evidence="1" id="KW-0812">Transmembrane</keyword>
<dbReference type="AlphaFoldDB" id="A2ECP6"/>
<protein>
    <recommendedName>
        <fullName evidence="4">Tetraspanin family protein</fullName>
    </recommendedName>
</protein>
<organism evidence="2 3">
    <name type="scientific">Trichomonas vaginalis (strain ATCC PRA-98 / G3)</name>
    <dbReference type="NCBI Taxonomy" id="412133"/>
    <lineage>
        <taxon>Eukaryota</taxon>
        <taxon>Metamonada</taxon>
        <taxon>Parabasalia</taxon>
        <taxon>Trichomonadida</taxon>
        <taxon>Trichomonadidae</taxon>
        <taxon>Trichomonas</taxon>
    </lineage>
</organism>
<proteinExistence type="predicted"/>
<keyword evidence="3" id="KW-1185">Reference proteome</keyword>
<accession>A2ECP6</accession>
<dbReference type="InParanoid" id="A2ECP6"/>
<dbReference type="RefSeq" id="XP_001321765.1">
    <property type="nucleotide sequence ID" value="XM_001321730.1"/>
</dbReference>
<keyword evidence="1" id="KW-0472">Membrane</keyword>
<dbReference type="VEuPathDB" id="TrichDB:TVAG_276150"/>
<dbReference type="GO" id="GO:0016020">
    <property type="term" value="C:membrane"/>
    <property type="evidence" value="ECO:0007669"/>
    <property type="project" value="InterPro"/>
</dbReference>
<gene>
    <name evidence="2" type="ORF">TVAG_276150</name>
</gene>
<reference evidence="2" key="1">
    <citation type="submission" date="2006-10" db="EMBL/GenBank/DDBJ databases">
        <authorList>
            <person name="Amadeo P."/>
            <person name="Zhao Q."/>
            <person name="Wortman J."/>
            <person name="Fraser-Liggett C."/>
            <person name="Carlton J."/>
        </authorList>
    </citation>
    <scope>NUCLEOTIDE SEQUENCE</scope>
    <source>
        <strain evidence="2">G3</strain>
    </source>
</reference>
<dbReference type="KEGG" id="tva:4767465"/>
<evidence type="ECO:0000313" key="2">
    <source>
        <dbReference type="EMBL" id="EAY09542.1"/>
    </source>
</evidence>
<evidence type="ECO:0000313" key="3">
    <source>
        <dbReference type="Proteomes" id="UP000001542"/>
    </source>
</evidence>
<evidence type="ECO:0000256" key="1">
    <source>
        <dbReference type="SAM" id="Phobius"/>
    </source>
</evidence>
<name>A2ECP6_TRIV3</name>
<dbReference type="EMBL" id="DS113355">
    <property type="protein sequence ID" value="EAY09542.1"/>
    <property type="molecule type" value="Genomic_DNA"/>
</dbReference>
<evidence type="ECO:0008006" key="4">
    <source>
        <dbReference type="Google" id="ProtNLM"/>
    </source>
</evidence>
<sequence>MNHRTKALSLAVCLNLVASFWAIIAFFAAQRIIAANGISGISSFYEGSLSYCTIIYIGSVIIITVFLFVKRLWSLIISGIFTILITIFCIILFSLYLSKKEEIVESYHYVFENPDYLKFGLKIQNNFSCCGWENATDVPDELSCTGNYSCKPAITKVINRVTLSLDSGLFIGFAFFVAALYFVYKVFMEVLHPISSFDELTLAPLDHRP</sequence>
<dbReference type="InterPro" id="IPR008952">
    <property type="entry name" value="Tetraspanin_EC2_sf"/>
</dbReference>
<dbReference type="Proteomes" id="UP000001542">
    <property type="component" value="Unassembled WGS sequence"/>
</dbReference>